<evidence type="ECO:0000313" key="3">
    <source>
        <dbReference type="Proteomes" id="UP000298213"/>
    </source>
</evidence>
<dbReference type="Proteomes" id="UP000298213">
    <property type="component" value="Unassembled WGS sequence"/>
</dbReference>
<protein>
    <submittedName>
        <fullName evidence="2">KTSC domain-containing protein</fullName>
    </submittedName>
</protein>
<dbReference type="OrthoDB" id="8450910at2"/>
<keyword evidence="3" id="KW-1185">Reference proteome</keyword>
<dbReference type="Pfam" id="PF13619">
    <property type="entry name" value="KTSC"/>
    <property type="match status" value="1"/>
</dbReference>
<organism evidence="2 3">
    <name type="scientific">Sphingomonas parva</name>
    <dbReference type="NCBI Taxonomy" id="2555898"/>
    <lineage>
        <taxon>Bacteria</taxon>
        <taxon>Pseudomonadati</taxon>
        <taxon>Pseudomonadota</taxon>
        <taxon>Alphaproteobacteria</taxon>
        <taxon>Sphingomonadales</taxon>
        <taxon>Sphingomonadaceae</taxon>
        <taxon>Sphingomonas</taxon>
    </lineage>
</organism>
<sequence>MIARVAYDETDRTLSIWFRETGRYIYSDVPSAIFEGIRRAPSAGRYFNDCIKRRFPCRPDPERRKFRPRFSD</sequence>
<name>A0A4Y8ZSE0_9SPHN</name>
<dbReference type="EMBL" id="SPDV01000021">
    <property type="protein sequence ID" value="TFI58035.1"/>
    <property type="molecule type" value="Genomic_DNA"/>
</dbReference>
<dbReference type="AlphaFoldDB" id="A0A4Y8ZSE0"/>
<evidence type="ECO:0000313" key="2">
    <source>
        <dbReference type="EMBL" id="TFI58035.1"/>
    </source>
</evidence>
<comment type="caution">
    <text evidence="2">The sequence shown here is derived from an EMBL/GenBank/DDBJ whole genome shotgun (WGS) entry which is preliminary data.</text>
</comment>
<evidence type="ECO:0000259" key="1">
    <source>
        <dbReference type="Pfam" id="PF13619"/>
    </source>
</evidence>
<accession>A0A4Y8ZSE0</accession>
<reference evidence="2 3" key="1">
    <citation type="submission" date="2019-03" db="EMBL/GenBank/DDBJ databases">
        <title>Genome sequence of Sphingomonas sp. 17J27-24.</title>
        <authorList>
            <person name="Kim M."/>
            <person name="Maeng S."/>
            <person name="Sathiyaraj S."/>
        </authorList>
    </citation>
    <scope>NUCLEOTIDE SEQUENCE [LARGE SCALE GENOMIC DNA]</scope>
    <source>
        <strain evidence="2 3">17J27-24</strain>
    </source>
</reference>
<dbReference type="InterPro" id="IPR025309">
    <property type="entry name" value="KTSC_dom"/>
</dbReference>
<gene>
    <name evidence="2" type="ORF">E2493_11965</name>
</gene>
<feature type="domain" description="KTSC" evidence="1">
    <location>
        <begin position="1"/>
        <end position="55"/>
    </location>
</feature>
<proteinExistence type="predicted"/>